<feature type="domain" description="Glycosyl transferase family 1" evidence="1">
    <location>
        <begin position="170"/>
        <end position="308"/>
    </location>
</feature>
<dbReference type="CDD" id="cd03802">
    <property type="entry name" value="GT4_AviGT4-like"/>
    <property type="match status" value="1"/>
</dbReference>
<dbReference type="PANTHER" id="PTHR12526">
    <property type="entry name" value="GLYCOSYLTRANSFERASE"/>
    <property type="match status" value="1"/>
</dbReference>
<dbReference type="InterPro" id="IPR028098">
    <property type="entry name" value="Glyco_trans_4-like_N"/>
</dbReference>
<dbReference type="Gene3D" id="3.40.50.2000">
    <property type="entry name" value="Glycogen Phosphorylase B"/>
    <property type="match status" value="2"/>
</dbReference>
<keyword evidence="4" id="KW-1185">Reference proteome</keyword>
<name>A0ABX5KTD2_9BURK</name>
<proteinExistence type="predicted"/>
<reference evidence="3 4" key="1">
    <citation type="submission" date="2018-05" db="EMBL/GenBank/DDBJ databases">
        <title>Genomic Encyclopedia of Type Strains, Phase IV (KMG-V): Genome sequencing to study the core and pangenomes of soil and plant-associated prokaryotes.</title>
        <authorList>
            <person name="Whitman W."/>
        </authorList>
    </citation>
    <scope>NUCLEOTIDE SEQUENCE [LARGE SCALE GENOMIC DNA]</scope>
    <source>
        <strain evidence="3 4">SCZa-39</strain>
    </source>
</reference>
<accession>A0ABX5KTD2</accession>
<evidence type="ECO:0000313" key="4">
    <source>
        <dbReference type="Proteomes" id="UP000245712"/>
    </source>
</evidence>
<dbReference type="PANTHER" id="PTHR12526:SF595">
    <property type="entry name" value="BLL5217 PROTEIN"/>
    <property type="match status" value="1"/>
</dbReference>
<dbReference type="InterPro" id="IPR001296">
    <property type="entry name" value="Glyco_trans_1"/>
</dbReference>
<dbReference type="RefSeq" id="WP_112171244.1">
    <property type="nucleotide sequence ID" value="NZ_CAJZAT010000179.1"/>
</dbReference>
<sequence>MRIAQIAPLHEAVPPKLYGGTERVVSYLTEALVEQGHDVTLFASGDSITSAKLEAFWPQALRLDPTIRDVMAPHMLLLEEVRRRADEFDVLHFHIDYYPFSLFQRQPVPFVTTMHGRLDLPELQPIFTAFNDVPVVSISDNQRIPLQQANWQQTVYHGLPEDVLKPIPNVEPGYLAFLGRVSPEKGLDKAIRIAGQAGMKLKVAAKIDKADRAYYEEVIKPLMALPHVEYIGEIGEHEKREFLGNAHALVFPIDWPEPFGLVMIEAMACGTPVIAFKRGSVPEVIENGVSGFVVEDEISAAAAVKRLSTLPRAAVRKAFEDRFSSKVMARNYVAVYEDLLRQKHRTVLREVNAG</sequence>
<evidence type="ECO:0000259" key="1">
    <source>
        <dbReference type="Pfam" id="PF00534"/>
    </source>
</evidence>
<evidence type="ECO:0000313" key="3">
    <source>
        <dbReference type="EMBL" id="PVX83719.1"/>
    </source>
</evidence>
<dbReference type="Pfam" id="PF13439">
    <property type="entry name" value="Glyco_transf_4"/>
    <property type="match status" value="1"/>
</dbReference>
<dbReference type="SUPFAM" id="SSF53756">
    <property type="entry name" value="UDP-Glycosyltransferase/glycogen phosphorylase"/>
    <property type="match status" value="1"/>
</dbReference>
<dbReference type="EMBL" id="QEOB01000006">
    <property type="protein sequence ID" value="PVX83719.1"/>
    <property type="molecule type" value="Genomic_DNA"/>
</dbReference>
<evidence type="ECO:0000259" key="2">
    <source>
        <dbReference type="Pfam" id="PF13439"/>
    </source>
</evidence>
<comment type="caution">
    <text evidence="3">The sequence shown here is derived from an EMBL/GenBank/DDBJ whole genome shotgun (WGS) entry which is preliminary data.</text>
</comment>
<protein>
    <submittedName>
        <fullName evidence="3">Glycosyltransferase involved in cell wall biosynthesis</fullName>
    </submittedName>
</protein>
<dbReference type="Proteomes" id="UP000245712">
    <property type="component" value="Unassembled WGS sequence"/>
</dbReference>
<organism evidence="3 4">
    <name type="scientific">Paraburkholderia unamae</name>
    <dbReference type="NCBI Taxonomy" id="219649"/>
    <lineage>
        <taxon>Bacteria</taxon>
        <taxon>Pseudomonadati</taxon>
        <taxon>Pseudomonadota</taxon>
        <taxon>Betaproteobacteria</taxon>
        <taxon>Burkholderiales</taxon>
        <taxon>Burkholderiaceae</taxon>
        <taxon>Paraburkholderia</taxon>
    </lineage>
</organism>
<dbReference type="Pfam" id="PF00534">
    <property type="entry name" value="Glycos_transf_1"/>
    <property type="match status" value="1"/>
</dbReference>
<gene>
    <name evidence="3" type="ORF">C7402_106125</name>
</gene>
<feature type="domain" description="Glycosyltransferase subfamily 4-like N-terminal" evidence="2">
    <location>
        <begin position="18"/>
        <end position="119"/>
    </location>
</feature>